<dbReference type="RefSeq" id="WP_045053115.1">
    <property type="nucleotide sequence ID" value="NZ_CAWMDP010000059.1"/>
</dbReference>
<name>A0A0D8ZW69_9CYAN</name>
<sequence>MSNSNPKSPIKRIYEEEMAAAPLSVRVRADFDKYVRSLPNRTEWLRKAIARQIEEDLKNAQ</sequence>
<dbReference type="EMBL" id="JYON01000002">
    <property type="protein sequence ID" value="KJH73023.1"/>
    <property type="molecule type" value="Genomic_DNA"/>
</dbReference>
<accession>A0A0D8ZW69</accession>
<dbReference type="OrthoDB" id="488725at2"/>
<dbReference type="Proteomes" id="UP000032452">
    <property type="component" value="Unassembled WGS sequence"/>
</dbReference>
<evidence type="ECO:0000313" key="2">
    <source>
        <dbReference type="Proteomes" id="UP000032452"/>
    </source>
</evidence>
<proteinExistence type="predicted"/>
<gene>
    <name evidence="1" type="ORF">UH38_02830</name>
</gene>
<dbReference type="AlphaFoldDB" id="A0A0D8ZW69"/>
<keyword evidence="2" id="KW-1185">Reference proteome</keyword>
<organism evidence="1 2">
    <name type="scientific">Aliterella atlantica CENA595</name>
    <dbReference type="NCBI Taxonomy" id="1618023"/>
    <lineage>
        <taxon>Bacteria</taxon>
        <taxon>Bacillati</taxon>
        <taxon>Cyanobacteriota</taxon>
        <taxon>Cyanophyceae</taxon>
        <taxon>Chroococcidiopsidales</taxon>
        <taxon>Aliterellaceae</taxon>
        <taxon>Aliterella</taxon>
    </lineage>
</organism>
<dbReference type="STRING" id="1618023.UH38_02830"/>
<evidence type="ECO:0000313" key="1">
    <source>
        <dbReference type="EMBL" id="KJH73023.1"/>
    </source>
</evidence>
<comment type="caution">
    <text evidence="1">The sequence shown here is derived from an EMBL/GenBank/DDBJ whole genome shotgun (WGS) entry which is preliminary data.</text>
</comment>
<reference evidence="1 2" key="1">
    <citation type="submission" date="2015-02" db="EMBL/GenBank/DDBJ databases">
        <title>Draft genome of a novel marine cyanobacterium (Chroococcales) isolated from South Atlantic Ocean.</title>
        <authorList>
            <person name="Rigonato J."/>
            <person name="Alvarenga D.O."/>
            <person name="Branco L.H."/>
            <person name="Varani A.M."/>
            <person name="Brandini F.P."/>
            <person name="Fiore M.F."/>
        </authorList>
    </citation>
    <scope>NUCLEOTIDE SEQUENCE [LARGE SCALE GENOMIC DNA]</scope>
    <source>
        <strain evidence="1 2">CENA595</strain>
    </source>
</reference>
<protein>
    <submittedName>
        <fullName evidence="1">Uncharacterized protein</fullName>
    </submittedName>
</protein>